<dbReference type="SMART" id="SM00862">
    <property type="entry name" value="Trans_reg_C"/>
    <property type="match status" value="1"/>
</dbReference>
<proteinExistence type="predicted"/>
<evidence type="ECO:0000313" key="7">
    <source>
        <dbReference type="Proteomes" id="UP000008456"/>
    </source>
</evidence>
<feature type="domain" description="OmpR/PhoB-type" evidence="5">
    <location>
        <begin position="1"/>
        <end position="82"/>
    </location>
</feature>
<keyword evidence="1" id="KW-0805">Transcription regulation</keyword>
<dbReference type="GO" id="GO:0006355">
    <property type="term" value="P:regulation of DNA-templated transcription"/>
    <property type="evidence" value="ECO:0007669"/>
    <property type="project" value="InterPro"/>
</dbReference>
<sequence>MVHGTIVIFPKKEYLVIEKLMSNIGHVMSKDQLFETVWGYNNESSLSTVTEHIKKIRAKLARYDSDFTYIQTKYGLGYTWEPNYEK</sequence>
<name>F3YBQ5_MELPT</name>
<organism evidence="6 7">
    <name type="scientific">Melissococcus plutonius (strain ATCC 35311 / DSM 29964 / CIP 104052 / LMG 20360 / NCIMB 702443)</name>
    <dbReference type="NCBI Taxonomy" id="940190"/>
    <lineage>
        <taxon>Bacteria</taxon>
        <taxon>Bacillati</taxon>
        <taxon>Bacillota</taxon>
        <taxon>Bacilli</taxon>
        <taxon>Lactobacillales</taxon>
        <taxon>Enterococcaceae</taxon>
        <taxon>Melissococcus</taxon>
    </lineage>
</organism>
<protein>
    <submittedName>
        <fullName evidence="6">Response regulator</fullName>
    </submittedName>
</protein>
<dbReference type="GO" id="GO:0000160">
    <property type="term" value="P:phosphorelay signal transduction system"/>
    <property type="evidence" value="ECO:0007669"/>
    <property type="project" value="InterPro"/>
</dbReference>
<dbReference type="InterPro" id="IPR036388">
    <property type="entry name" value="WH-like_DNA-bd_sf"/>
</dbReference>
<dbReference type="AlphaFoldDB" id="F3YBQ5"/>
<dbReference type="InterPro" id="IPR016032">
    <property type="entry name" value="Sig_transdc_resp-reg_C-effctor"/>
</dbReference>
<keyword evidence="3" id="KW-0804">Transcription</keyword>
<dbReference type="SUPFAM" id="SSF46894">
    <property type="entry name" value="C-terminal effector domain of the bipartite response regulators"/>
    <property type="match status" value="1"/>
</dbReference>
<dbReference type="RefSeq" id="WP_013774369.1">
    <property type="nucleotide sequence ID" value="NC_015516.1"/>
</dbReference>
<evidence type="ECO:0000313" key="6">
    <source>
        <dbReference type="EMBL" id="BAK21933.1"/>
    </source>
</evidence>
<evidence type="ECO:0000256" key="4">
    <source>
        <dbReference type="PROSITE-ProRule" id="PRU01091"/>
    </source>
</evidence>
<evidence type="ECO:0000256" key="1">
    <source>
        <dbReference type="ARBA" id="ARBA00023015"/>
    </source>
</evidence>
<dbReference type="KEGG" id="mps:MPTP_1504"/>
<evidence type="ECO:0000256" key="3">
    <source>
        <dbReference type="ARBA" id="ARBA00023163"/>
    </source>
</evidence>
<dbReference type="GO" id="GO:0003677">
    <property type="term" value="F:DNA binding"/>
    <property type="evidence" value="ECO:0007669"/>
    <property type="project" value="UniProtKB-UniRule"/>
</dbReference>
<reference evidence="6 7" key="1">
    <citation type="journal article" date="2011" name="J. Bacteriol.">
        <title>Complete genome sequence of Melissococcus plutonius ATCC 35311.</title>
        <authorList>
            <person name="Okumura K."/>
            <person name="Arai R."/>
            <person name="Okura M."/>
            <person name="Kirikae T."/>
            <person name="Takamatsu D."/>
            <person name="Osaki M."/>
            <person name="Miyoshi-Akiyama T."/>
        </authorList>
    </citation>
    <scope>NUCLEOTIDE SEQUENCE [LARGE SCALE GENOMIC DNA]</scope>
    <source>
        <strain evidence="7">ATCC 35311 / CIP 104052 / LMG 20360 / NCIMB 702443</strain>
    </source>
</reference>
<dbReference type="CDD" id="cd00383">
    <property type="entry name" value="trans_reg_C"/>
    <property type="match status" value="1"/>
</dbReference>
<dbReference type="EMBL" id="AP012200">
    <property type="protein sequence ID" value="BAK21933.1"/>
    <property type="molecule type" value="Genomic_DNA"/>
</dbReference>
<accession>F3YBQ5</accession>
<dbReference type="InterPro" id="IPR001867">
    <property type="entry name" value="OmpR/PhoB-type_DNA-bd"/>
</dbReference>
<dbReference type="STRING" id="940190.MPTP_1504"/>
<dbReference type="Proteomes" id="UP000008456">
    <property type="component" value="Chromosome"/>
</dbReference>
<gene>
    <name evidence="6" type="ordered locus">MPTP_1504</name>
</gene>
<evidence type="ECO:0000259" key="5">
    <source>
        <dbReference type="PROSITE" id="PS51755"/>
    </source>
</evidence>
<keyword evidence="7" id="KW-1185">Reference proteome</keyword>
<dbReference type="PROSITE" id="PS51755">
    <property type="entry name" value="OMPR_PHOB"/>
    <property type="match status" value="1"/>
</dbReference>
<keyword evidence="2 4" id="KW-0238">DNA-binding</keyword>
<evidence type="ECO:0000256" key="2">
    <source>
        <dbReference type="ARBA" id="ARBA00023125"/>
    </source>
</evidence>
<reference key="2">
    <citation type="submission" date="2011-04" db="EMBL/GenBank/DDBJ databases">
        <title>Whole genome sequence of Melissococcus plutonius ATCC 35311.</title>
        <authorList>
            <person name="Okumura K."/>
            <person name="Arai R."/>
            <person name="Osaki M."/>
            <person name="Okura M."/>
            <person name="Kirikae T."/>
            <person name="Takamatsu D."/>
            <person name="Akiyama T."/>
        </authorList>
    </citation>
    <scope>NUCLEOTIDE SEQUENCE</scope>
    <source>
        <strain>ATCC 35311</strain>
    </source>
</reference>
<dbReference type="OrthoDB" id="1779039at2"/>
<dbReference type="Gene3D" id="1.10.10.10">
    <property type="entry name" value="Winged helix-like DNA-binding domain superfamily/Winged helix DNA-binding domain"/>
    <property type="match status" value="1"/>
</dbReference>
<dbReference type="Pfam" id="PF00486">
    <property type="entry name" value="Trans_reg_C"/>
    <property type="match status" value="1"/>
</dbReference>
<feature type="DNA-binding region" description="OmpR/PhoB-type" evidence="4">
    <location>
        <begin position="1"/>
        <end position="82"/>
    </location>
</feature>
<dbReference type="HOGENOM" id="CLU_2494263_0_0_9"/>